<keyword evidence="1" id="KW-1133">Transmembrane helix</keyword>
<keyword evidence="1" id="KW-0812">Transmembrane</keyword>
<dbReference type="EMBL" id="RCBY01000006">
    <property type="protein sequence ID" value="RQH55479.1"/>
    <property type="molecule type" value="Genomic_DNA"/>
</dbReference>
<keyword evidence="3" id="KW-1185">Reference proteome</keyword>
<protein>
    <submittedName>
        <fullName evidence="2">Uncharacterized protein</fullName>
    </submittedName>
</protein>
<proteinExistence type="predicted"/>
<evidence type="ECO:0000256" key="1">
    <source>
        <dbReference type="SAM" id="Phobius"/>
    </source>
</evidence>
<accession>A0A3N6RZE6</accession>
<gene>
    <name evidence="2" type="ORF">D5R40_02115</name>
</gene>
<dbReference type="RefSeq" id="WP_124143979.1">
    <property type="nucleotide sequence ID" value="NZ_CAWOKI010000379.1"/>
</dbReference>
<keyword evidence="1" id="KW-0472">Membrane</keyword>
<evidence type="ECO:0000313" key="2">
    <source>
        <dbReference type="EMBL" id="RQH55479.1"/>
    </source>
</evidence>
<sequence length="112" mass="12950">MNNYNNNNFKKNPEVDEGYVPNVLNPLSNIFKSIQGFYYQLLEWFKELPQWAKIISLIIIPLFIIKILEAIISLVSLLITIAVFGGAIYIGYKFLFLPNYSETGKDEGERQK</sequence>
<dbReference type="OrthoDB" id="465312at2"/>
<evidence type="ECO:0000313" key="3">
    <source>
        <dbReference type="Proteomes" id="UP000269154"/>
    </source>
</evidence>
<organism evidence="2 3">
    <name type="scientific">Okeania hirsuta</name>
    <dbReference type="NCBI Taxonomy" id="1458930"/>
    <lineage>
        <taxon>Bacteria</taxon>
        <taxon>Bacillati</taxon>
        <taxon>Cyanobacteriota</taxon>
        <taxon>Cyanophyceae</taxon>
        <taxon>Oscillatoriophycideae</taxon>
        <taxon>Oscillatoriales</taxon>
        <taxon>Microcoleaceae</taxon>
        <taxon>Okeania</taxon>
    </lineage>
</organism>
<comment type="caution">
    <text evidence="2">The sequence shown here is derived from an EMBL/GenBank/DDBJ whole genome shotgun (WGS) entry which is preliminary data.</text>
</comment>
<feature type="transmembrane region" description="Helical" evidence="1">
    <location>
        <begin position="48"/>
        <end position="65"/>
    </location>
</feature>
<name>A0A3N6RZE6_9CYAN</name>
<reference evidence="2 3" key="1">
    <citation type="journal article" date="2018" name="ACS Chem. Biol.">
        <title>Ketoreductase domain dysfunction expands chemodiversity: malyngamide biosynthesis in the cyanobacterium Okeania hirsuta.</title>
        <authorList>
            <person name="Moss N.A."/>
            <person name="Leao T."/>
            <person name="Rankin M."/>
            <person name="McCullough T.M."/>
            <person name="Qu P."/>
            <person name="Korobeynikov A."/>
            <person name="Smith J.L."/>
            <person name="Gerwick L."/>
            <person name="Gerwick W.H."/>
        </authorList>
    </citation>
    <scope>NUCLEOTIDE SEQUENCE [LARGE SCALE GENOMIC DNA]</scope>
    <source>
        <strain evidence="2 3">PAB10Feb10-1</strain>
    </source>
</reference>
<dbReference type="AlphaFoldDB" id="A0A3N6RZE6"/>
<dbReference type="Proteomes" id="UP000269154">
    <property type="component" value="Unassembled WGS sequence"/>
</dbReference>
<feature type="transmembrane region" description="Helical" evidence="1">
    <location>
        <begin position="72"/>
        <end position="92"/>
    </location>
</feature>